<proteinExistence type="inferred from homology"/>
<dbReference type="KEGG" id="sphv:F9278_42900"/>
<comment type="similarity">
    <text evidence="1">Belongs to the bacterial solute-binding protein 8 family.</text>
</comment>
<dbReference type="Pfam" id="PF01497">
    <property type="entry name" value="Peripla_BP_2"/>
    <property type="match status" value="1"/>
</dbReference>
<keyword evidence="5" id="KW-1185">Reference proteome</keyword>
<dbReference type="RefSeq" id="WP_152173146.1">
    <property type="nucleotide sequence ID" value="NZ_CP045096.1"/>
</dbReference>
<reference evidence="4 5" key="1">
    <citation type="submission" date="2019-10" db="EMBL/GenBank/DDBJ databases">
        <title>Streptomyces sp. strain GY16 isolated from leaves of Broussonetia papyrifera.</title>
        <authorList>
            <person name="Mo P."/>
        </authorList>
    </citation>
    <scope>NUCLEOTIDE SEQUENCE [LARGE SCALE GENOMIC DNA]</scope>
    <source>
        <strain evidence="4 5">GY16</strain>
    </source>
</reference>
<dbReference type="CDD" id="cd01148">
    <property type="entry name" value="TroA_a"/>
    <property type="match status" value="1"/>
</dbReference>
<keyword evidence="2" id="KW-0732">Signal</keyword>
<dbReference type="Gene3D" id="3.40.50.1980">
    <property type="entry name" value="Nitrogenase molybdenum iron protein domain"/>
    <property type="match status" value="2"/>
</dbReference>
<dbReference type="SUPFAM" id="SSF53807">
    <property type="entry name" value="Helical backbone' metal receptor"/>
    <property type="match status" value="1"/>
</dbReference>
<name>A0A5P8KF98_9ACTN</name>
<accession>A0A5P8KF98</accession>
<dbReference type="InterPro" id="IPR050902">
    <property type="entry name" value="ABC_Transporter_SBP"/>
</dbReference>
<feature type="signal peptide" evidence="2">
    <location>
        <begin position="1"/>
        <end position="22"/>
    </location>
</feature>
<gene>
    <name evidence="4" type="ORF">F9278_42900</name>
</gene>
<evidence type="ECO:0000256" key="1">
    <source>
        <dbReference type="ARBA" id="ARBA00008814"/>
    </source>
</evidence>
<protein>
    <submittedName>
        <fullName evidence="4">ABC transporter substrate-binding protein</fullName>
    </submittedName>
</protein>
<evidence type="ECO:0000259" key="3">
    <source>
        <dbReference type="PROSITE" id="PS50983"/>
    </source>
</evidence>
<evidence type="ECO:0000313" key="4">
    <source>
        <dbReference type="EMBL" id="QFR01822.1"/>
    </source>
</evidence>
<dbReference type="PROSITE" id="PS51257">
    <property type="entry name" value="PROKAR_LIPOPROTEIN"/>
    <property type="match status" value="1"/>
</dbReference>
<evidence type="ECO:0000313" key="5">
    <source>
        <dbReference type="Proteomes" id="UP000327294"/>
    </source>
</evidence>
<dbReference type="AlphaFoldDB" id="A0A5P8KF98"/>
<dbReference type="EMBL" id="CP045096">
    <property type="protein sequence ID" value="QFR01822.1"/>
    <property type="molecule type" value="Genomic_DNA"/>
</dbReference>
<dbReference type="PANTHER" id="PTHR30535:SF7">
    <property type="entry name" value="IRON(III) DICITRATE-BINDING PROTEIN"/>
    <property type="match status" value="1"/>
</dbReference>
<feature type="chain" id="PRO_5024850141" evidence="2">
    <location>
        <begin position="23"/>
        <end position="337"/>
    </location>
</feature>
<dbReference type="InterPro" id="IPR002491">
    <property type="entry name" value="ABC_transptr_periplasmic_BD"/>
</dbReference>
<organism evidence="4 5">
    <name type="scientific">Streptomyces phaeolivaceus</name>
    <dbReference type="NCBI Taxonomy" id="2653200"/>
    <lineage>
        <taxon>Bacteria</taxon>
        <taxon>Bacillati</taxon>
        <taxon>Actinomycetota</taxon>
        <taxon>Actinomycetes</taxon>
        <taxon>Kitasatosporales</taxon>
        <taxon>Streptomycetaceae</taxon>
        <taxon>Streptomyces</taxon>
    </lineage>
</organism>
<sequence length="337" mass="36640">MRKLLAAALCLAATVTATGCGANVESAKDAKSTSGSAEKAVTLTNCGQKITFDKAPERVVTNDVGITELMFALGLEDRMAGFAMPDDKGDLSGVPWKDGYDKVKWLSKDQLTKENVLDANADLVFAGWNYGFREDAGFTPDALKKLGVPSYILTESCRNGRSETSRGIMPPLDALYTDLTNLGKLFGVEKRAATLIADFRKQIADVRSEAPAKSPRVFLYDSGQDQPFTSGRFAAPEQIITEAGGVNVMHDVEDSWTTVGWESVVQRDPDVIVICDYGDVTAEQKKKFLLSYAPLRGVSAIKNKRIFVLDYVDLVESPRNPSAIARLGTYLKTVSES</sequence>
<evidence type="ECO:0000256" key="2">
    <source>
        <dbReference type="SAM" id="SignalP"/>
    </source>
</evidence>
<dbReference type="PROSITE" id="PS50983">
    <property type="entry name" value="FE_B12_PBP"/>
    <property type="match status" value="1"/>
</dbReference>
<dbReference type="PANTHER" id="PTHR30535">
    <property type="entry name" value="VITAMIN B12-BINDING PROTEIN"/>
    <property type="match status" value="1"/>
</dbReference>
<dbReference type="Proteomes" id="UP000327294">
    <property type="component" value="Chromosome"/>
</dbReference>
<feature type="domain" description="Fe/B12 periplasmic-binding" evidence="3">
    <location>
        <begin position="58"/>
        <end position="337"/>
    </location>
</feature>